<dbReference type="EMBL" id="JAWDJX010000005">
    <property type="protein sequence ID" value="KAK3056720.1"/>
    <property type="molecule type" value="Genomic_DNA"/>
</dbReference>
<protein>
    <submittedName>
        <fullName evidence="2">Uncharacterized protein</fullName>
    </submittedName>
</protein>
<dbReference type="Proteomes" id="UP001271007">
    <property type="component" value="Unassembled WGS sequence"/>
</dbReference>
<feature type="compositionally biased region" description="Acidic residues" evidence="1">
    <location>
        <begin position="15"/>
        <end position="24"/>
    </location>
</feature>
<feature type="region of interest" description="Disordered" evidence="1">
    <location>
        <begin position="1"/>
        <end position="66"/>
    </location>
</feature>
<comment type="caution">
    <text evidence="2">The sequence shown here is derived from an EMBL/GenBank/DDBJ whole genome shotgun (WGS) entry which is preliminary data.</text>
</comment>
<gene>
    <name evidence="2" type="ORF">LTR09_002513</name>
</gene>
<feature type="compositionally biased region" description="Polar residues" evidence="1">
    <location>
        <begin position="1"/>
        <end position="12"/>
    </location>
</feature>
<sequence>MASSANSDASRNMQDEEMPIELQEDAPPGDTQSQDASTTTIETGKLVPEDEEQVQQAPASSTVTKEQSVKYAAGQLISNPRSQWHKLRVPSYFLEEAKRLAQETGIQVRWDRWPAPLNDETYNSAVQDDQWPGRELELLLVLTGEKRDWAVAKADGLMNGLRISLQGDMGEEILVKLDDRFCS</sequence>
<evidence type="ECO:0000256" key="1">
    <source>
        <dbReference type="SAM" id="MobiDB-lite"/>
    </source>
</evidence>
<keyword evidence="3" id="KW-1185">Reference proteome</keyword>
<dbReference type="AlphaFoldDB" id="A0AAJ0GFT5"/>
<evidence type="ECO:0000313" key="2">
    <source>
        <dbReference type="EMBL" id="KAK3056720.1"/>
    </source>
</evidence>
<organism evidence="2 3">
    <name type="scientific">Extremus antarcticus</name>
    <dbReference type="NCBI Taxonomy" id="702011"/>
    <lineage>
        <taxon>Eukaryota</taxon>
        <taxon>Fungi</taxon>
        <taxon>Dikarya</taxon>
        <taxon>Ascomycota</taxon>
        <taxon>Pezizomycotina</taxon>
        <taxon>Dothideomycetes</taxon>
        <taxon>Dothideomycetidae</taxon>
        <taxon>Mycosphaerellales</taxon>
        <taxon>Extremaceae</taxon>
        <taxon>Extremus</taxon>
    </lineage>
</organism>
<accession>A0AAJ0GFT5</accession>
<evidence type="ECO:0000313" key="3">
    <source>
        <dbReference type="Proteomes" id="UP001271007"/>
    </source>
</evidence>
<reference evidence="2" key="1">
    <citation type="submission" date="2023-04" db="EMBL/GenBank/DDBJ databases">
        <title>Black Yeasts Isolated from many extreme environments.</title>
        <authorList>
            <person name="Coleine C."/>
            <person name="Stajich J.E."/>
            <person name="Selbmann L."/>
        </authorList>
    </citation>
    <scope>NUCLEOTIDE SEQUENCE</scope>
    <source>
        <strain evidence="2">CCFEE 5312</strain>
    </source>
</reference>
<proteinExistence type="predicted"/>
<feature type="compositionally biased region" description="Polar residues" evidence="1">
    <location>
        <begin position="54"/>
        <end position="66"/>
    </location>
</feature>
<feature type="compositionally biased region" description="Polar residues" evidence="1">
    <location>
        <begin position="30"/>
        <end position="42"/>
    </location>
</feature>
<name>A0AAJ0GFT5_9PEZI</name>